<dbReference type="GO" id="GO:0006099">
    <property type="term" value="P:tricarboxylic acid cycle"/>
    <property type="evidence" value="ECO:0007669"/>
    <property type="project" value="InterPro"/>
</dbReference>
<evidence type="ECO:0000313" key="10">
    <source>
        <dbReference type="Proteomes" id="UP001164286"/>
    </source>
</evidence>
<dbReference type="AlphaFoldDB" id="A0AA38HFA5"/>
<feature type="transmembrane region" description="Helical" evidence="8">
    <location>
        <begin position="165"/>
        <end position="185"/>
    </location>
</feature>
<organism evidence="9 10">
    <name type="scientific">Dioszegia hungarica</name>
    <dbReference type="NCBI Taxonomy" id="4972"/>
    <lineage>
        <taxon>Eukaryota</taxon>
        <taxon>Fungi</taxon>
        <taxon>Dikarya</taxon>
        <taxon>Basidiomycota</taxon>
        <taxon>Agaricomycotina</taxon>
        <taxon>Tremellomycetes</taxon>
        <taxon>Tremellales</taxon>
        <taxon>Bulleribasidiaceae</taxon>
        <taxon>Dioszegia</taxon>
    </lineage>
</organism>
<dbReference type="Pfam" id="PF01127">
    <property type="entry name" value="Sdh_cyt"/>
    <property type="match status" value="1"/>
</dbReference>
<reference evidence="9" key="1">
    <citation type="journal article" date="2022" name="G3 (Bethesda)">
        <title>High quality genome of the basidiomycete yeast Dioszegia hungarica PDD-24b-2 isolated from cloud water.</title>
        <authorList>
            <person name="Jarrige D."/>
            <person name="Haridas S."/>
            <person name="Bleykasten-Grosshans C."/>
            <person name="Joly M."/>
            <person name="Nadalig T."/>
            <person name="Sancelme M."/>
            <person name="Vuilleumier S."/>
            <person name="Grigoriev I.V."/>
            <person name="Amato P."/>
            <person name="Bringel F."/>
        </authorList>
    </citation>
    <scope>NUCLEOTIDE SEQUENCE</scope>
    <source>
        <strain evidence="9">PDD-24b-2</strain>
    </source>
</reference>
<keyword evidence="5 8" id="KW-1133">Transmembrane helix</keyword>
<evidence type="ECO:0000256" key="8">
    <source>
        <dbReference type="SAM" id="Phobius"/>
    </source>
</evidence>
<dbReference type="InterPro" id="IPR034804">
    <property type="entry name" value="SQR/QFR_C/D"/>
</dbReference>
<dbReference type="PROSITE" id="PS01001">
    <property type="entry name" value="SDH_CYT_2"/>
    <property type="match status" value="1"/>
</dbReference>
<dbReference type="PANTHER" id="PTHR10978:SF5">
    <property type="entry name" value="SUCCINATE DEHYDROGENASE CYTOCHROME B560 SUBUNIT, MITOCHONDRIAL"/>
    <property type="match status" value="1"/>
</dbReference>
<dbReference type="GO" id="GO:0009055">
    <property type="term" value="F:electron transfer activity"/>
    <property type="evidence" value="ECO:0007669"/>
    <property type="project" value="InterPro"/>
</dbReference>
<dbReference type="SUPFAM" id="SSF81343">
    <property type="entry name" value="Fumarate reductase respiratory complex transmembrane subunits"/>
    <property type="match status" value="1"/>
</dbReference>
<sequence length="187" mass="20169">MIGSIVARRSLLSATGLGPCLRMSVSVPRFLPTQVPASRRLASSQTTSVTAAESVAILNAQREKRPNSPHFTIYQPQITWLASIANRVTGSALSVALYAGSITYLLHPYFPAVESANLVQMVHDLPVWVKGSAKLLFAVPFTFHTFNGIRHLAWDVGYGLSLKGVYVGGYGVLALTAVSSIYLAFFV</sequence>
<dbReference type="NCBIfam" id="TIGR02970">
    <property type="entry name" value="succ_dehyd_cytB"/>
    <property type="match status" value="1"/>
</dbReference>
<keyword evidence="3 8" id="KW-0812">Transmembrane</keyword>
<keyword evidence="4" id="KW-0479">Metal-binding</keyword>
<dbReference type="Gene3D" id="1.20.1300.10">
    <property type="entry name" value="Fumarate reductase/succinate dehydrogenase, transmembrane subunit"/>
    <property type="match status" value="1"/>
</dbReference>
<protein>
    <recommendedName>
        <fullName evidence="11">Succinate dehydrogenase subunit C</fullName>
    </recommendedName>
</protein>
<keyword evidence="6" id="KW-0408">Iron</keyword>
<gene>
    <name evidence="9" type="ORF">MKK02DRAFT_39722</name>
</gene>
<evidence type="ECO:0000256" key="3">
    <source>
        <dbReference type="ARBA" id="ARBA00022692"/>
    </source>
</evidence>
<dbReference type="GeneID" id="77729948"/>
<comment type="subcellular location">
    <subcellularLocation>
        <location evidence="1">Membrane</location>
        <topology evidence="1">Multi-pass membrane protein</topology>
    </subcellularLocation>
</comment>
<dbReference type="EMBL" id="JAKWFO010000001">
    <property type="protein sequence ID" value="KAI9639425.1"/>
    <property type="molecule type" value="Genomic_DNA"/>
</dbReference>
<accession>A0AA38HFA5</accession>
<evidence type="ECO:0000256" key="4">
    <source>
        <dbReference type="ARBA" id="ARBA00022723"/>
    </source>
</evidence>
<evidence type="ECO:0000256" key="1">
    <source>
        <dbReference type="ARBA" id="ARBA00004141"/>
    </source>
</evidence>
<dbReference type="RefSeq" id="XP_052949202.1">
    <property type="nucleotide sequence ID" value="XM_053090743.1"/>
</dbReference>
<keyword evidence="7 8" id="KW-0472">Membrane</keyword>
<keyword evidence="2" id="KW-0349">Heme</keyword>
<evidence type="ECO:0000256" key="7">
    <source>
        <dbReference type="ARBA" id="ARBA00023136"/>
    </source>
</evidence>
<evidence type="ECO:0000256" key="6">
    <source>
        <dbReference type="ARBA" id="ARBA00023004"/>
    </source>
</evidence>
<dbReference type="Proteomes" id="UP001164286">
    <property type="component" value="Unassembled WGS sequence"/>
</dbReference>
<dbReference type="InterPro" id="IPR014314">
    <property type="entry name" value="Succ_DH_cytb556"/>
</dbReference>
<evidence type="ECO:0008006" key="11">
    <source>
        <dbReference type="Google" id="ProtNLM"/>
    </source>
</evidence>
<dbReference type="PANTHER" id="PTHR10978">
    <property type="entry name" value="SUCCINATE DEHYDROGENASE CYTOCHROME B560 SUBUNIT"/>
    <property type="match status" value="1"/>
</dbReference>
<dbReference type="GO" id="GO:0016020">
    <property type="term" value="C:membrane"/>
    <property type="evidence" value="ECO:0007669"/>
    <property type="project" value="UniProtKB-SubCell"/>
</dbReference>
<name>A0AA38HFA5_9TREE</name>
<proteinExistence type="predicted"/>
<keyword evidence="10" id="KW-1185">Reference proteome</keyword>
<dbReference type="CDD" id="cd03499">
    <property type="entry name" value="SQR_TypeC_SdhC"/>
    <property type="match status" value="1"/>
</dbReference>
<evidence type="ECO:0000256" key="2">
    <source>
        <dbReference type="ARBA" id="ARBA00022617"/>
    </source>
</evidence>
<dbReference type="GO" id="GO:0006121">
    <property type="term" value="P:mitochondrial electron transport, succinate to ubiquinone"/>
    <property type="evidence" value="ECO:0007669"/>
    <property type="project" value="TreeGrafter"/>
</dbReference>
<evidence type="ECO:0000313" key="9">
    <source>
        <dbReference type="EMBL" id="KAI9639425.1"/>
    </source>
</evidence>
<dbReference type="GO" id="GO:0005739">
    <property type="term" value="C:mitochondrion"/>
    <property type="evidence" value="ECO:0007669"/>
    <property type="project" value="GOC"/>
</dbReference>
<dbReference type="GO" id="GO:0046872">
    <property type="term" value="F:metal ion binding"/>
    <property type="evidence" value="ECO:0007669"/>
    <property type="project" value="UniProtKB-KW"/>
</dbReference>
<dbReference type="InterPro" id="IPR000701">
    <property type="entry name" value="SuccDH_FuR_B_TM-su"/>
</dbReference>
<evidence type="ECO:0000256" key="5">
    <source>
        <dbReference type="ARBA" id="ARBA00022989"/>
    </source>
</evidence>
<comment type="caution">
    <text evidence="9">The sequence shown here is derived from an EMBL/GenBank/DDBJ whole genome shotgun (WGS) entry which is preliminary data.</text>
</comment>
<dbReference type="InterPro" id="IPR018495">
    <property type="entry name" value="Succ_DH_cyt_bsu_CS"/>
</dbReference>